<dbReference type="InterPro" id="IPR012933">
    <property type="entry name" value="HicA_mRNA_interferase"/>
</dbReference>
<dbReference type="GO" id="GO:0003729">
    <property type="term" value="F:mRNA binding"/>
    <property type="evidence" value="ECO:0007669"/>
    <property type="project" value="InterPro"/>
</dbReference>
<evidence type="ECO:0000256" key="7">
    <source>
        <dbReference type="ARBA" id="ARBA00023016"/>
    </source>
</evidence>
<keyword evidence="2" id="KW-1277">Toxin-antitoxin system</keyword>
<protein>
    <recommendedName>
        <fullName evidence="10">Toxin HicA</fullName>
    </recommendedName>
</protein>
<gene>
    <name evidence="8" type="ORF">A3I39_00800</name>
</gene>
<dbReference type="Gene3D" id="3.30.920.30">
    <property type="entry name" value="Hypothetical protein"/>
    <property type="match status" value="1"/>
</dbReference>
<keyword evidence="6" id="KW-0694">RNA-binding</keyword>
<name>A0A1F8H625_9BACT</name>
<evidence type="ECO:0000256" key="3">
    <source>
        <dbReference type="ARBA" id="ARBA00022722"/>
    </source>
</evidence>
<evidence type="ECO:0000256" key="5">
    <source>
        <dbReference type="ARBA" id="ARBA00022801"/>
    </source>
</evidence>
<dbReference type="InterPro" id="IPR038570">
    <property type="entry name" value="HicA_sf"/>
</dbReference>
<dbReference type="EMBL" id="MGKW01000041">
    <property type="protein sequence ID" value="OGN33015.1"/>
    <property type="molecule type" value="Genomic_DNA"/>
</dbReference>
<sequence>MPKVPALTGRQVVKALKRIGFVEDRHRGSHVMMYHPIHGGRAVVPVHAGKTIKKSLLLSIVEKDAGMTLEEFLTKC</sequence>
<dbReference type="Pfam" id="PF07927">
    <property type="entry name" value="HicA_toxin"/>
    <property type="match status" value="1"/>
</dbReference>
<evidence type="ECO:0000313" key="9">
    <source>
        <dbReference type="Proteomes" id="UP000178155"/>
    </source>
</evidence>
<evidence type="ECO:0000256" key="2">
    <source>
        <dbReference type="ARBA" id="ARBA00022649"/>
    </source>
</evidence>
<keyword evidence="3" id="KW-0540">Nuclease</keyword>
<evidence type="ECO:0000256" key="1">
    <source>
        <dbReference type="ARBA" id="ARBA00006620"/>
    </source>
</evidence>
<evidence type="ECO:0000256" key="4">
    <source>
        <dbReference type="ARBA" id="ARBA00022759"/>
    </source>
</evidence>
<evidence type="ECO:0008006" key="10">
    <source>
        <dbReference type="Google" id="ProtNLM"/>
    </source>
</evidence>
<evidence type="ECO:0000313" key="8">
    <source>
        <dbReference type="EMBL" id="OGN33015.1"/>
    </source>
</evidence>
<dbReference type="GO" id="GO:0016787">
    <property type="term" value="F:hydrolase activity"/>
    <property type="evidence" value="ECO:0007669"/>
    <property type="project" value="UniProtKB-KW"/>
</dbReference>
<evidence type="ECO:0000256" key="6">
    <source>
        <dbReference type="ARBA" id="ARBA00022884"/>
    </source>
</evidence>
<keyword evidence="4" id="KW-0255">Endonuclease</keyword>
<dbReference type="Proteomes" id="UP000178155">
    <property type="component" value="Unassembled WGS sequence"/>
</dbReference>
<keyword evidence="7" id="KW-0346">Stress response</keyword>
<keyword evidence="5" id="KW-0378">Hydrolase</keyword>
<proteinExistence type="inferred from homology"/>
<organism evidence="8 9">
    <name type="scientific">Candidatus Yanofskybacteria bacterium RIFCSPLOWO2_02_FULL_47_9b</name>
    <dbReference type="NCBI Taxonomy" id="1802708"/>
    <lineage>
        <taxon>Bacteria</taxon>
        <taxon>Candidatus Yanofskyibacteriota</taxon>
    </lineage>
</organism>
<accession>A0A1F8H625</accession>
<comment type="caution">
    <text evidence="8">The sequence shown here is derived from an EMBL/GenBank/DDBJ whole genome shotgun (WGS) entry which is preliminary data.</text>
</comment>
<dbReference type="AlphaFoldDB" id="A0A1F8H625"/>
<dbReference type="SUPFAM" id="SSF54786">
    <property type="entry name" value="YcfA/nrd intein domain"/>
    <property type="match status" value="1"/>
</dbReference>
<dbReference type="GO" id="GO:0004519">
    <property type="term" value="F:endonuclease activity"/>
    <property type="evidence" value="ECO:0007669"/>
    <property type="project" value="UniProtKB-KW"/>
</dbReference>
<comment type="similarity">
    <text evidence="1">Belongs to the HicA mRNA interferase family.</text>
</comment>
<reference evidence="8 9" key="1">
    <citation type="journal article" date="2016" name="Nat. Commun.">
        <title>Thousands of microbial genomes shed light on interconnected biogeochemical processes in an aquifer system.</title>
        <authorList>
            <person name="Anantharaman K."/>
            <person name="Brown C.T."/>
            <person name="Hug L.A."/>
            <person name="Sharon I."/>
            <person name="Castelle C.J."/>
            <person name="Probst A.J."/>
            <person name="Thomas B.C."/>
            <person name="Singh A."/>
            <person name="Wilkins M.J."/>
            <person name="Karaoz U."/>
            <person name="Brodie E.L."/>
            <person name="Williams K.H."/>
            <person name="Hubbard S.S."/>
            <person name="Banfield J.F."/>
        </authorList>
    </citation>
    <scope>NUCLEOTIDE SEQUENCE [LARGE SCALE GENOMIC DNA]</scope>
</reference>